<accession>A0A1L1PC95</accession>
<name>A0A1L1PC95_HYDIT</name>
<feature type="transmembrane region" description="Helical" evidence="1">
    <location>
        <begin position="233"/>
        <end position="252"/>
    </location>
</feature>
<dbReference type="AlphaFoldDB" id="A0A1L1PC95"/>
<feature type="transmembrane region" description="Helical" evidence="1">
    <location>
        <begin position="34"/>
        <end position="52"/>
    </location>
</feature>
<feature type="transmembrane region" description="Helical" evidence="1">
    <location>
        <begin position="394"/>
        <end position="415"/>
    </location>
</feature>
<evidence type="ECO:0000313" key="2">
    <source>
        <dbReference type="EMBL" id="CDN87558.1"/>
    </source>
</evidence>
<feature type="transmembrane region" description="Helical" evidence="1">
    <location>
        <begin position="106"/>
        <end position="123"/>
    </location>
</feature>
<dbReference type="Proteomes" id="UP000028878">
    <property type="component" value="Unassembled WGS sequence"/>
</dbReference>
<feature type="transmembrane region" description="Helical" evidence="1">
    <location>
        <begin position="72"/>
        <end position="94"/>
    </location>
</feature>
<sequence length="431" mass="46300">MNRHIPLATASARPAPPADARWRWTHLLRAPHRLAFAGATAVLVLGSLWWLWVQLARLGWLPPGPLAVSPSLGHGVLMVHGFMPLFFIGFLFTAGPKWLGVAGPEARAVLPSVALQAIAWPLWLLGVHLSGWVAALALLLAAAGQALAGTRFLGLLRASEADDTAHARLVALGWTIGVLSLLGLAAALVQDEPEAARRWLHTALWGFVALVYVTVVHRMVPFFTSSALPLVRLWRPMWVLHALVATVALKALGPWLTLAGLDASMWRAFEGFAMLVAGFVVLWLAFVWGLAQSLSIRLLAMLHLGFVWLGLGLLIDGVGQVWGWISGVPLAPLAALHATTMGFLGSLMLAMVTRVSCGHGGRALLADRISWWAFLVLQLATLLRIATAVAPPQWVGGLAATTAGLWLLAVGPWGLRLLRWYGQVRPDGKPG</sequence>
<keyword evidence="1" id="KW-1133">Transmembrane helix</keyword>
<protein>
    <submittedName>
        <fullName evidence="2">NnrS family protein</fullName>
    </submittedName>
</protein>
<feature type="transmembrane region" description="Helical" evidence="1">
    <location>
        <begin position="369"/>
        <end position="388"/>
    </location>
</feature>
<reference evidence="3" key="2">
    <citation type="submission" date="2014-11" db="EMBL/GenBank/DDBJ databases">
        <title>Draft genome sequence of Hydrogenophaga intermedia S1.</title>
        <authorList>
            <person name="Gan H.M."/>
            <person name="Chew T.H."/>
            <person name="Stolz A."/>
        </authorList>
    </citation>
    <scope>NUCLEOTIDE SEQUENCE [LARGE SCALE GENOMIC DNA]</scope>
    <source>
        <strain evidence="3">S1</strain>
    </source>
</reference>
<organism evidence="2 3">
    <name type="scientific">Hydrogenophaga intermedia</name>
    <dbReference type="NCBI Taxonomy" id="65786"/>
    <lineage>
        <taxon>Bacteria</taxon>
        <taxon>Pseudomonadati</taxon>
        <taxon>Pseudomonadota</taxon>
        <taxon>Betaproteobacteria</taxon>
        <taxon>Burkholderiales</taxon>
        <taxon>Comamonadaceae</taxon>
        <taxon>Hydrogenophaga</taxon>
    </lineage>
</organism>
<evidence type="ECO:0000313" key="3">
    <source>
        <dbReference type="Proteomes" id="UP000028878"/>
    </source>
</evidence>
<dbReference type="Pfam" id="PF05940">
    <property type="entry name" value="NnrS"/>
    <property type="match status" value="1"/>
</dbReference>
<gene>
    <name evidence="2" type="ORF">BN948_01980</name>
</gene>
<feature type="transmembrane region" description="Helical" evidence="1">
    <location>
        <begin position="298"/>
        <end position="315"/>
    </location>
</feature>
<feature type="transmembrane region" description="Helical" evidence="1">
    <location>
        <begin position="169"/>
        <end position="190"/>
    </location>
</feature>
<feature type="transmembrane region" description="Helical" evidence="1">
    <location>
        <begin position="129"/>
        <end position="148"/>
    </location>
</feature>
<reference evidence="3" key="1">
    <citation type="submission" date="2014-02" db="EMBL/GenBank/DDBJ databases">
        <authorList>
            <person name="Gan H."/>
        </authorList>
    </citation>
    <scope>NUCLEOTIDE SEQUENCE [LARGE SCALE GENOMIC DNA]</scope>
    <source>
        <strain evidence="3">S1</strain>
    </source>
</reference>
<feature type="transmembrane region" description="Helical" evidence="1">
    <location>
        <begin position="202"/>
        <end position="221"/>
    </location>
</feature>
<keyword evidence="1" id="KW-0812">Transmembrane</keyword>
<feature type="transmembrane region" description="Helical" evidence="1">
    <location>
        <begin position="335"/>
        <end position="357"/>
    </location>
</feature>
<dbReference type="RefSeq" id="WP_009520402.1">
    <property type="nucleotide sequence ID" value="NZ_CCAE010000012.1"/>
</dbReference>
<proteinExistence type="predicted"/>
<evidence type="ECO:0000256" key="1">
    <source>
        <dbReference type="SAM" id="Phobius"/>
    </source>
</evidence>
<dbReference type="EMBL" id="CCAE010000012">
    <property type="protein sequence ID" value="CDN87558.1"/>
    <property type="molecule type" value="Genomic_DNA"/>
</dbReference>
<dbReference type="InterPro" id="IPR010266">
    <property type="entry name" value="NnrS"/>
</dbReference>
<feature type="transmembrane region" description="Helical" evidence="1">
    <location>
        <begin position="272"/>
        <end position="291"/>
    </location>
</feature>
<keyword evidence="3" id="KW-1185">Reference proteome</keyword>
<keyword evidence="1" id="KW-0472">Membrane</keyword>